<feature type="domain" description="SpoVR-like C-terminal" evidence="2">
    <location>
        <begin position="71"/>
        <end position="124"/>
    </location>
</feature>
<comment type="caution">
    <text evidence="3">The sequence shown here is derived from an EMBL/GenBank/DDBJ whole genome shotgun (WGS) entry which is preliminary data.</text>
</comment>
<dbReference type="AlphaFoldDB" id="A0A358HV16"/>
<accession>A0A358HV16</accession>
<dbReference type="Proteomes" id="UP000264753">
    <property type="component" value="Unassembled WGS sequence"/>
</dbReference>
<evidence type="ECO:0000313" key="4">
    <source>
        <dbReference type="EMBL" id="HCW68943.1"/>
    </source>
</evidence>
<reference evidence="5 6" key="1">
    <citation type="journal article" date="2018" name="Nat. Biotechnol.">
        <title>A standardized bacterial taxonomy based on genome phylogeny substantially revises the tree of life.</title>
        <authorList>
            <person name="Parks D.H."/>
            <person name="Chuvochina M."/>
            <person name="Waite D.W."/>
            <person name="Rinke C."/>
            <person name="Skarshewski A."/>
            <person name="Chaumeil P.A."/>
            <person name="Hugenholtz P."/>
        </authorList>
    </citation>
    <scope>NUCLEOTIDE SEQUENCE [LARGE SCALE GENOMIC DNA]</scope>
    <source>
        <strain evidence="3">UBA8707</strain>
        <strain evidence="4">UBA9881</strain>
    </source>
</reference>
<organism evidence="3 6">
    <name type="scientific">Thalassospira lucentensis</name>
    <dbReference type="NCBI Taxonomy" id="168935"/>
    <lineage>
        <taxon>Bacteria</taxon>
        <taxon>Pseudomonadati</taxon>
        <taxon>Pseudomonadota</taxon>
        <taxon>Alphaproteobacteria</taxon>
        <taxon>Rhodospirillales</taxon>
        <taxon>Thalassospiraceae</taxon>
        <taxon>Thalassospira</taxon>
    </lineage>
</organism>
<dbReference type="Proteomes" id="UP000264179">
    <property type="component" value="Unassembled WGS sequence"/>
</dbReference>
<dbReference type="PANTHER" id="PTHR30029:SF2">
    <property type="entry name" value="STAGE V SPORULATION PROTEIN R"/>
    <property type="match status" value="1"/>
</dbReference>
<sequence>ETLKDAWANYRDESFILQFLSPKVMRDMRMFMIDDQSASPHLEVAAIHDDNGYRRVRRSLARMHDVSVREPDMQIVDVDIRGNRQLYVQHTEHEGIRLEKAEAEMTLGYIGQLWGYGVTLQAIDYKTGEILHETNYTPDDISGS</sequence>
<evidence type="ECO:0000259" key="1">
    <source>
        <dbReference type="Pfam" id="PF04293"/>
    </source>
</evidence>
<evidence type="ECO:0000259" key="2">
    <source>
        <dbReference type="Pfam" id="PF24755"/>
    </source>
</evidence>
<dbReference type="EMBL" id="DOOG01000119">
    <property type="protein sequence ID" value="HBU99016.1"/>
    <property type="molecule type" value="Genomic_DNA"/>
</dbReference>
<evidence type="ECO:0000313" key="3">
    <source>
        <dbReference type="EMBL" id="HBU99016.1"/>
    </source>
</evidence>
<feature type="domain" description="SpoVR protein-like N-terminal" evidence="1">
    <location>
        <begin position="2"/>
        <end position="66"/>
    </location>
</feature>
<feature type="non-terminal residue" evidence="3">
    <location>
        <position position="1"/>
    </location>
</feature>
<dbReference type="Pfam" id="PF24755">
    <property type="entry name" value="SpoVR_C"/>
    <property type="match status" value="1"/>
</dbReference>
<protein>
    <submittedName>
        <fullName evidence="3">SpoVR family protein</fullName>
    </submittedName>
</protein>
<dbReference type="InterPro" id="IPR057008">
    <property type="entry name" value="SpoVR-like_C"/>
</dbReference>
<name>A0A358HV16_9PROT</name>
<dbReference type="EMBL" id="DPOP01000138">
    <property type="protein sequence ID" value="HCW68943.1"/>
    <property type="molecule type" value="Genomic_DNA"/>
</dbReference>
<dbReference type="PANTHER" id="PTHR30029">
    <property type="entry name" value="STAGE V SPORULATION PROTEIN R"/>
    <property type="match status" value="1"/>
</dbReference>
<evidence type="ECO:0000313" key="5">
    <source>
        <dbReference type="Proteomes" id="UP000264179"/>
    </source>
</evidence>
<evidence type="ECO:0000313" key="6">
    <source>
        <dbReference type="Proteomes" id="UP000264753"/>
    </source>
</evidence>
<gene>
    <name evidence="3" type="ORF">DEF21_14100</name>
    <name evidence="4" type="ORF">DHR80_17435</name>
</gene>
<dbReference type="InterPro" id="IPR007390">
    <property type="entry name" value="Spore_V_R"/>
</dbReference>
<proteinExistence type="predicted"/>
<dbReference type="Pfam" id="PF04293">
    <property type="entry name" value="SpoVR"/>
    <property type="match status" value="1"/>
</dbReference>
<dbReference type="InterPro" id="IPR056174">
    <property type="entry name" value="SpoVR_N"/>
</dbReference>
<dbReference type="RefSeq" id="WP_276653768.1">
    <property type="nucleotide sequence ID" value="NZ_DOOG01000119.1"/>
</dbReference>